<evidence type="ECO:0000256" key="6">
    <source>
        <dbReference type="SAM" id="Phobius"/>
    </source>
</evidence>
<dbReference type="InterPro" id="IPR049806">
    <property type="entry name" value="MasK-like_C"/>
</dbReference>
<dbReference type="SUPFAM" id="SSF74653">
    <property type="entry name" value="TolA/TonB C-terminal domain"/>
    <property type="match status" value="1"/>
</dbReference>
<keyword evidence="3 6" id="KW-1133">Transmembrane helix</keyword>
<evidence type="ECO:0000256" key="5">
    <source>
        <dbReference type="SAM" id="MobiDB-lite"/>
    </source>
</evidence>
<dbReference type="Proteomes" id="UP001217838">
    <property type="component" value="Unassembled WGS sequence"/>
</dbReference>
<dbReference type="EMBL" id="JAQNDN010000019">
    <property type="protein sequence ID" value="MDC0672301.1"/>
    <property type="molecule type" value="Genomic_DNA"/>
</dbReference>
<reference evidence="7 8" key="1">
    <citation type="submission" date="2022-11" db="EMBL/GenBank/DDBJ databases">
        <title>Minimal conservation of predation-associated metabolite biosynthetic gene clusters underscores biosynthetic potential of Myxococcota including descriptions for ten novel species: Archangium lansinium sp. nov., Myxococcus landrumus sp. nov., Nannocystis bai.</title>
        <authorList>
            <person name="Ahearne A."/>
            <person name="Stevens C."/>
            <person name="Dowd S."/>
        </authorList>
    </citation>
    <scope>NUCLEOTIDE SEQUENCE [LARGE SCALE GENOMIC DNA]</scope>
    <source>
        <strain evidence="7 8">NCELM</strain>
    </source>
</reference>
<gene>
    <name evidence="7" type="ORF">POL58_31425</name>
</gene>
<protein>
    <submittedName>
        <fullName evidence="7">AgmX/PglI C-terminal domain-containing protein</fullName>
    </submittedName>
</protein>
<dbReference type="Gene3D" id="3.30.1150.10">
    <property type="match status" value="1"/>
</dbReference>
<comment type="subcellular location">
    <subcellularLocation>
        <location evidence="1">Membrane</location>
        <topology evidence="1">Single-pass membrane protein</topology>
    </subcellularLocation>
</comment>
<evidence type="ECO:0000256" key="3">
    <source>
        <dbReference type="ARBA" id="ARBA00022989"/>
    </source>
</evidence>
<accession>A0ABT5BDU0</accession>
<comment type="caution">
    <text evidence="7">The sequence shown here is derived from an EMBL/GenBank/DDBJ whole genome shotgun (WGS) entry which is preliminary data.</text>
</comment>
<evidence type="ECO:0000256" key="2">
    <source>
        <dbReference type="ARBA" id="ARBA00022692"/>
    </source>
</evidence>
<sequence>MWIEVTTTYGRTLLDVAHLRPTSKRRGHLALGLGAALCLGGLGLFASEVGQDWSGYALAVTQAQLRGEVRPPAPGLGSGGLGGGLALLGLVPLVFGLVRLREPSSLSLRGPAEAAELRVEARASETWACTASARLPVPAGGLVIEHGALTLAIRPVAPETATIARDRLDLPLGSIAAAAAGLLGWVAVLLHMSPETLSISALERTPDEARWVARVMRGTLPPASDKTLAAGAEEPVSNMPKETGGSPGSRSARPRRGPAVARGPAKTMPALDRGHDPSQAARSAGVLALLQRDTFIAPGSEAYAGADGDADVWAGAAGAEVGEIGLGGLGLVGTGRGGPLSGEAAGLGVVGMIGKGGGQRSTAKYSKGVAFSARNEREIRIFCACPEGPGSLDKGIIRRTVRAHLQEIRHCYNQALIRDSSASGRVAVQFTISGAGQVTSAAVTDDTIGDPTLSSCVAQAVRRWKFPRTEGGGPSIVTYPFVLEPG</sequence>
<dbReference type="NCBIfam" id="TIGR01352">
    <property type="entry name" value="tonB_Cterm"/>
    <property type="match status" value="1"/>
</dbReference>
<keyword evidence="4 6" id="KW-0472">Membrane</keyword>
<dbReference type="InterPro" id="IPR006260">
    <property type="entry name" value="TonB/TolA_C"/>
</dbReference>
<name>A0ABT5BDU0_9BACT</name>
<evidence type="ECO:0000313" key="7">
    <source>
        <dbReference type="EMBL" id="MDC0672301.1"/>
    </source>
</evidence>
<evidence type="ECO:0000256" key="4">
    <source>
        <dbReference type="ARBA" id="ARBA00023136"/>
    </source>
</evidence>
<feature type="transmembrane region" description="Helical" evidence="6">
    <location>
        <begin position="29"/>
        <end position="46"/>
    </location>
</feature>
<evidence type="ECO:0000256" key="1">
    <source>
        <dbReference type="ARBA" id="ARBA00004167"/>
    </source>
</evidence>
<keyword evidence="8" id="KW-1185">Reference proteome</keyword>
<keyword evidence="2 6" id="KW-0812">Transmembrane</keyword>
<proteinExistence type="predicted"/>
<feature type="transmembrane region" description="Helical" evidence="6">
    <location>
        <begin position="172"/>
        <end position="192"/>
    </location>
</feature>
<evidence type="ECO:0000313" key="8">
    <source>
        <dbReference type="Proteomes" id="UP001217838"/>
    </source>
</evidence>
<dbReference type="NCBIfam" id="NF033768">
    <property type="entry name" value="myxo_SS_tail"/>
    <property type="match status" value="1"/>
</dbReference>
<organism evidence="7 8">
    <name type="scientific">Nannocystis radixulma</name>
    <dbReference type="NCBI Taxonomy" id="2995305"/>
    <lineage>
        <taxon>Bacteria</taxon>
        <taxon>Pseudomonadati</taxon>
        <taxon>Myxococcota</taxon>
        <taxon>Polyangia</taxon>
        <taxon>Nannocystales</taxon>
        <taxon>Nannocystaceae</taxon>
        <taxon>Nannocystis</taxon>
    </lineage>
</organism>
<feature type="region of interest" description="Disordered" evidence="5">
    <location>
        <begin position="222"/>
        <end position="279"/>
    </location>
</feature>
<feature type="transmembrane region" description="Helical" evidence="6">
    <location>
        <begin position="80"/>
        <end position="100"/>
    </location>
</feature>
<dbReference type="RefSeq" id="WP_272004840.1">
    <property type="nucleotide sequence ID" value="NZ_JAQNDN010000019.1"/>
</dbReference>